<dbReference type="Proteomes" id="UP000264589">
    <property type="component" value="Unassembled WGS sequence"/>
</dbReference>
<name>A0A371RGI0_9PROT</name>
<evidence type="ECO:0000313" key="1">
    <source>
        <dbReference type="EMBL" id="RFB04560.1"/>
    </source>
</evidence>
<dbReference type="AlphaFoldDB" id="A0A371RGI0"/>
<gene>
    <name evidence="1" type="ORF">DX908_04240</name>
</gene>
<keyword evidence="2" id="KW-1185">Reference proteome</keyword>
<sequence>MTLTNRKVAEILTDEIHKWAGDQFARLTVRLVELEERFAELDCAVGTGMKPLPVWDGDAAFSEGDLSKHDGRIFLCLGEVNDPDAEPGTEKGARFWQQVS</sequence>
<reference evidence="1 2" key="1">
    <citation type="submission" date="2018-08" db="EMBL/GenBank/DDBJ databases">
        <title>Parvularcula sp. SM1705, isolated from surface water of the South Sea China.</title>
        <authorList>
            <person name="Sun L."/>
        </authorList>
    </citation>
    <scope>NUCLEOTIDE SEQUENCE [LARGE SCALE GENOMIC DNA]</scope>
    <source>
        <strain evidence="1 2">SM1705</strain>
    </source>
</reference>
<accession>A0A371RGI0</accession>
<protein>
    <submittedName>
        <fullName evidence="1">Uncharacterized protein</fullName>
    </submittedName>
</protein>
<evidence type="ECO:0000313" key="2">
    <source>
        <dbReference type="Proteomes" id="UP000264589"/>
    </source>
</evidence>
<dbReference type="RefSeq" id="WP_116391192.1">
    <property type="nucleotide sequence ID" value="NZ_QUQO01000001.1"/>
</dbReference>
<dbReference type="InParanoid" id="A0A371RGI0"/>
<proteinExistence type="predicted"/>
<organism evidence="1 2">
    <name type="scientific">Parvularcula marina</name>
    <dbReference type="NCBI Taxonomy" id="2292771"/>
    <lineage>
        <taxon>Bacteria</taxon>
        <taxon>Pseudomonadati</taxon>
        <taxon>Pseudomonadota</taxon>
        <taxon>Alphaproteobacteria</taxon>
        <taxon>Parvularculales</taxon>
        <taxon>Parvularculaceae</taxon>
        <taxon>Parvularcula</taxon>
    </lineage>
</organism>
<dbReference type="EMBL" id="QUQO01000001">
    <property type="protein sequence ID" value="RFB04560.1"/>
    <property type="molecule type" value="Genomic_DNA"/>
</dbReference>
<comment type="caution">
    <text evidence="1">The sequence shown here is derived from an EMBL/GenBank/DDBJ whole genome shotgun (WGS) entry which is preliminary data.</text>
</comment>